<evidence type="ECO:0000313" key="4">
    <source>
        <dbReference type="Proteomes" id="UP000256964"/>
    </source>
</evidence>
<accession>A0A371D9K8</accession>
<dbReference type="InterPro" id="IPR008266">
    <property type="entry name" value="Tyr_kinase_AS"/>
</dbReference>
<name>A0A371D9K8_9APHY</name>
<feature type="domain" description="Fungal-type protein kinase" evidence="2">
    <location>
        <begin position="173"/>
        <end position="371"/>
    </location>
</feature>
<dbReference type="Gene3D" id="1.10.510.10">
    <property type="entry name" value="Transferase(Phosphotransferase) domain 1"/>
    <property type="match status" value="1"/>
</dbReference>
<evidence type="ECO:0000256" key="1">
    <source>
        <dbReference type="SAM" id="MobiDB-lite"/>
    </source>
</evidence>
<dbReference type="AlphaFoldDB" id="A0A371D9K8"/>
<dbReference type="GO" id="GO:0004672">
    <property type="term" value="F:protein kinase activity"/>
    <property type="evidence" value="ECO:0007669"/>
    <property type="project" value="InterPro"/>
</dbReference>
<dbReference type="STRING" id="139420.A0A371D9K8"/>
<evidence type="ECO:0000259" key="2">
    <source>
        <dbReference type="Pfam" id="PF17667"/>
    </source>
</evidence>
<feature type="region of interest" description="Disordered" evidence="1">
    <location>
        <begin position="763"/>
        <end position="800"/>
    </location>
</feature>
<dbReference type="Pfam" id="PF17667">
    <property type="entry name" value="Pkinase_fungal"/>
    <property type="match status" value="2"/>
</dbReference>
<dbReference type="PANTHER" id="PTHR38248">
    <property type="entry name" value="FUNK1 6"/>
    <property type="match status" value="1"/>
</dbReference>
<dbReference type="PROSITE" id="PS00109">
    <property type="entry name" value="PROTEIN_KINASE_TYR"/>
    <property type="match status" value="1"/>
</dbReference>
<protein>
    <recommendedName>
        <fullName evidence="2">Fungal-type protein kinase domain-containing protein</fullName>
    </recommendedName>
</protein>
<dbReference type="Proteomes" id="UP000256964">
    <property type="component" value="Unassembled WGS sequence"/>
</dbReference>
<evidence type="ECO:0000313" key="3">
    <source>
        <dbReference type="EMBL" id="RDX49218.1"/>
    </source>
</evidence>
<keyword evidence="4" id="KW-1185">Reference proteome</keyword>
<organism evidence="3 4">
    <name type="scientific">Lentinus brumalis</name>
    <dbReference type="NCBI Taxonomy" id="2498619"/>
    <lineage>
        <taxon>Eukaryota</taxon>
        <taxon>Fungi</taxon>
        <taxon>Dikarya</taxon>
        <taxon>Basidiomycota</taxon>
        <taxon>Agaricomycotina</taxon>
        <taxon>Agaricomycetes</taxon>
        <taxon>Polyporales</taxon>
        <taxon>Polyporaceae</taxon>
        <taxon>Lentinus</taxon>
    </lineage>
</organism>
<dbReference type="EMBL" id="KZ857406">
    <property type="protein sequence ID" value="RDX49218.1"/>
    <property type="molecule type" value="Genomic_DNA"/>
</dbReference>
<proteinExistence type="predicted"/>
<gene>
    <name evidence="3" type="ORF">OH76DRAFT_1483189</name>
</gene>
<dbReference type="PANTHER" id="PTHR38248:SF2">
    <property type="entry name" value="FUNK1 11"/>
    <property type="match status" value="1"/>
</dbReference>
<dbReference type="InterPro" id="IPR040976">
    <property type="entry name" value="Pkinase_fungal"/>
</dbReference>
<dbReference type="SUPFAM" id="SSF56112">
    <property type="entry name" value="Protein kinase-like (PK-like)"/>
    <property type="match status" value="1"/>
</dbReference>
<feature type="compositionally biased region" description="Polar residues" evidence="1">
    <location>
        <begin position="771"/>
        <end position="782"/>
    </location>
</feature>
<dbReference type="InterPro" id="IPR011009">
    <property type="entry name" value="Kinase-like_dom_sf"/>
</dbReference>
<dbReference type="OrthoDB" id="2745837at2759"/>
<sequence>MSGTGSGVFSDSITPVRHGEDSAFIPTLQDIRFEVVDIMHGKNYVVSLDELLEYYLLAPPSRSKKAIPNLFCNVPKFKTEKDMHDHFTSVFNQSRIFPGQVFVTTAWKSDSKESTKQAIDCGMYPMNFAPEPGQTAAGDESRRTDWSQIDLCIECKLHSTNQDPFDEKKPENEPEAQECREVLGQILSYAELVFKHQQRTFHYMLLLFRESARIILFDHSGIVVTKKVKYATDGAQLTEFLVRYGRLKSAEYKGNDPTAVRIETTDPLHTLVHEYANLASVQKGKDNHAAKLFQASLVESWPLWKLKVYDEETETDHWFAVGKPHFQAPGVAGRGTRGYVALPLDNDTGKPPLDDEGQPMGSFVYLKDAWHIDHPSLQKEGVVLQALIARRSNTLSYKNWSTVRGDEKCTLRSHQHYRLVVEEVGKPLSDFDRGVDLVMAILNCIQAHEQACKAGYIHRDISAGNILLCRSKNGVWCGMLNDWELAAKYVMGQPVEVNVGLGECPILERTIGAKSDCYGTWQFLSVNCLLNKQKTVDIPDDLESIFHVLLYFAVRFLPHNIKDDYVGLFLYRYFDDYSESYAGSTCGPQKYAAVKQGEIDLTLLTNGAGVIGGSGSDNAKPASHPINGLLSAVLEWFKGYYALGKPKALPETSPKTAPATGRLDLTVLADGDEDLLAAIQASAQSTIPAPAEVTSHAATEEEATALPTVADDVMVNQDAREKMTHRAFKMEFVKHTYRIGWPQADKGADKRAKSLIIPKKVAASAVADPSLRSSAQMNSTKQKQGKNEDSAAKRRKGPNV</sequence>
<feature type="domain" description="Fungal-type protein kinase" evidence="2">
    <location>
        <begin position="401"/>
        <end position="551"/>
    </location>
</feature>
<reference evidence="3 4" key="1">
    <citation type="journal article" date="2018" name="Biotechnol. Biofuels">
        <title>Integrative visual omics of the white-rot fungus Polyporus brumalis exposes the biotechnological potential of its oxidative enzymes for delignifying raw plant biomass.</title>
        <authorList>
            <person name="Miyauchi S."/>
            <person name="Rancon A."/>
            <person name="Drula E."/>
            <person name="Hage H."/>
            <person name="Chaduli D."/>
            <person name="Favel A."/>
            <person name="Grisel S."/>
            <person name="Henrissat B."/>
            <person name="Herpoel-Gimbert I."/>
            <person name="Ruiz-Duenas F.J."/>
            <person name="Chevret D."/>
            <person name="Hainaut M."/>
            <person name="Lin J."/>
            <person name="Wang M."/>
            <person name="Pangilinan J."/>
            <person name="Lipzen A."/>
            <person name="Lesage-Meessen L."/>
            <person name="Navarro D."/>
            <person name="Riley R."/>
            <person name="Grigoriev I.V."/>
            <person name="Zhou S."/>
            <person name="Raouche S."/>
            <person name="Rosso M.N."/>
        </authorList>
    </citation>
    <scope>NUCLEOTIDE SEQUENCE [LARGE SCALE GENOMIC DNA]</scope>
    <source>
        <strain evidence="3 4">BRFM 1820</strain>
    </source>
</reference>